<dbReference type="GO" id="GO:0003729">
    <property type="term" value="F:mRNA binding"/>
    <property type="evidence" value="ECO:0007669"/>
    <property type="project" value="InterPro"/>
</dbReference>
<evidence type="ECO:0000256" key="2">
    <source>
        <dbReference type="ARBA" id="ARBA00022528"/>
    </source>
</evidence>
<accession>A0AAV1CYP9</accession>
<keyword evidence="5" id="KW-0677">Repeat</keyword>
<evidence type="ECO:0000313" key="15">
    <source>
        <dbReference type="Proteomes" id="UP001161247"/>
    </source>
</evidence>
<dbReference type="AlphaFoldDB" id="A0AAV1CYP9"/>
<comment type="subcellular location">
    <subcellularLocation>
        <location evidence="1">Plastid</location>
        <location evidence="1">Chloroplast</location>
    </subcellularLocation>
</comment>
<dbReference type="Gene3D" id="3.30.110.60">
    <property type="entry name" value="YhbY-like"/>
    <property type="match status" value="3"/>
</dbReference>
<evidence type="ECO:0000256" key="1">
    <source>
        <dbReference type="ARBA" id="ARBA00004229"/>
    </source>
</evidence>
<evidence type="ECO:0000256" key="8">
    <source>
        <dbReference type="ARBA" id="ARBA00023187"/>
    </source>
</evidence>
<gene>
    <name evidence="14" type="ORF">OLC1_LOCUS10388</name>
</gene>
<dbReference type="InterPro" id="IPR035920">
    <property type="entry name" value="YhbY-like_sf"/>
</dbReference>
<evidence type="ECO:0000256" key="12">
    <source>
        <dbReference type="SAM" id="MobiDB-lite"/>
    </source>
</evidence>
<feature type="region of interest" description="Disordered" evidence="12">
    <location>
        <begin position="861"/>
        <end position="882"/>
    </location>
</feature>
<keyword evidence="2" id="KW-0150">Chloroplast</keyword>
<feature type="coiled-coil region" evidence="11">
    <location>
        <begin position="99"/>
        <end position="126"/>
    </location>
</feature>
<feature type="region of interest" description="Disordered" evidence="12">
    <location>
        <begin position="55"/>
        <end position="76"/>
    </location>
</feature>
<name>A0AAV1CYP9_OLDCO</name>
<keyword evidence="3" id="KW-0934">Plastid</keyword>
<dbReference type="PROSITE" id="PS51295">
    <property type="entry name" value="CRM"/>
    <property type="match status" value="3"/>
</dbReference>
<dbReference type="FunFam" id="3.30.110.60:FF:000002">
    <property type="entry name" value="CRS2-associated factor 1, chloroplastic"/>
    <property type="match status" value="2"/>
</dbReference>
<dbReference type="Pfam" id="PF01985">
    <property type="entry name" value="CRS1_YhbY"/>
    <property type="match status" value="3"/>
</dbReference>
<evidence type="ECO:0000256" key="10">
    <source>
        <dbReference type="PROSITE-ProRule" id="PRU00626"/>
    </source>
</evidence>
<evidence type="ECO:0000256" key="3">
    <source>
        <dbReference type="ARBA" id="ARBA00022640"/>
    </source>
</evidence>
<dbReference type="InterPro" id="IPR001890">
    <property type="entry name" value="RNA-binding_CRM"/>
</dbReference>
<organism evidence="14 15">
    <name type="scientific">Oldenlandia corymbosa var. corymbosa</name>
    <dbReference type="NCBI Taxonomy" id="529605"/>
    <lineage>
        <taxon>Eukaryota</taxon>
        <taxon>Viridiplantae</taxon>
        <taxon>Streptophyta</taxon>
        <taxon>Embryophyta</taxon>
        <taxon>Tracheophyta</taxon>
        <taxon>Spermatophyta</taxon>
        <taxon>Magnoliopsida</taxon>
        <taxon>eudicotyledons</taxon>
        <taxon>Gunneridae</taxon>
        <taxon>Pentapetalae</taxon>
        <taxon>asterids</taxon>
        <taxon>lamiids</taxon>
        <taxon>Gentianales</taxon>
        <taxon>Rubiaceae</taxon>
        <taxon>Rubioideae</taxon>
        <taxon>Spermacoceae</taxon>
        <taxon>Hedyotis-Oldenlandia complex</taxon>
        <taxon>Oldenlandia</taxon>
    </lineage>
</organism>
<evidence type="ECO:0000313" key="14">
    <source>
        <dbReference type="EMBL" id="CAI9100597.1"/>
    </source>
</evidence>
<proteinExistence type="predicted"/>
<dbReference type="GO" id="GO:1990904">
    <property type="term" value="C:ribonucleoprotein complex"/>
    <property type="evidence" value="ECO:0007669"/>
    <property type="project" value="UniProtKB-KW"/>
</dbReference>
<dbReference type="GO" id="GO:0000373">
    <property type="term" value="P:Group II intron splicing"/>
    <property type="evidence" value="ECO:0007669"/>
    <property type="project" value="UniProtKB-ARBA"/>
</dbReference>
<dbReference type="EMBL" id="OX459120">
    <property type="protein sequence ID" value="CAI9100597.1"/>
    <property type="molecule type" value="Genomic_DNA"/>
</dbReference>
<feature type="domain" description="CRM" evidence="13">
    <location>
        <begin position="289"/>
        <end position="385"/>
    </location>
</feature>
<keyword evidence="11" id="KW-0175">Coiled coil</keyword>
<evidence type="ECO:0000256" key="7">
    <source>
        <dbReference type="ARBA" id="ARBA00022946"/>
    </source>
</evidence>
<evidence type="ECO:0000256" key="5">
    <source>
        <dbReference type="ARBA" id="ARBA00022737"/>
    </source>
</evidence>
<dbReference type="PANTHER" id="PTHR31846:SF7">
    <property type="entry name" value="CRS1 _ YHBY (CRM) DOMAIN-CONTAINING PROTEIN"/>
    <property type="match status" value="1"/>
</dbReference>
<protein>
    <submittedName>
        <fullName evidence="14">OLC1v1037727C2</fullName>
    </submittedName>
</protein>
<feature type="coiled-coil region" evidence="11">
    <location>
        <begin position="667"/>
        <end position="694"/>
    </location>
</feature>
<feature type="compositionally biased region" description="Acidic residues" evidence="12">
    <location>
        <begin position="867"/>
        <end position="882"/>
    </location>
</feature>
<evidence type="ECO:0000256" key="6">
    <source>
        <dbReference type="ARBA" id="ARBA00022884"/>
    </source>
</evidence>
<keyword evidence="7" id="KW-0809">Transit peptide</keyword>
<evidence type="ECO:0000256" key="11">
    <source>
        <dbReference type="SAM" id="Coils"/>
    </source>
</evidence>
<keyword evidence="4" id="KW-0507">mRNA processing</keyword>
<keyword evidence="6 10" id="KW-0694">RNA-binding</keyword>
<evidence type="ECO:0000256" key="4">
    <source>
        <dbReference type="ARBA" id="ARBA00022664"/>
    </source>
</evidence>
<dbReference type="GO" id="GO:0006397">
    <property type="term" value="P:mRNA processing"/>
    <property type="evidence" value="ECO:0007669"/>
    <property type="project" value="UniProtKB-KW"/>
</dbReference>
<keyword evidence="8" id="KW-0508">mRNA splicing</keyword>
<feature type="coiled-coil region" evidence="11">
    <location>
        <begin position="825"/>
        <end position="852"/>
    </location>
</feature>
<feature type="domain" description="CRM" evidence="13">
    <location>
        <begin position="705"/>
        <end position="805"/>
    </location>
</feature>
<evidence type="ECO:0000259" key="13">
    <source>
        <dbReference type="PROSITE" id="PS51295"/>
    </source>
</evidence>
<sequence>MASPSSPLNYLPQPPFPFPSSSFSHHLYLIPLSLNSFRIQRLKISCSARTVEIGTQQNIPGPKKKKRKPRPSFLDQVQEKWSRKTTLFVDKLPWEEQKAEESEGEAEELIDAIEELEEENEPHSNLIVSESVRSGKSSAVVIAGNAILPPWVRGNKQRKGTQIDYEDRSSIKTIQDTETGNAFTTVTQDAKVLELEEKIDVDKEIGGYGSKDDDTAIGLSEKDKVLFNGDDEGDEIDESNEVEIFRHLLDEKDSMDASSSVPLPWVSESDKNSDEVRKLINRNTEMAEKMIPEPELKRLRNVSLRMVERIKVGAAGITQSLVDSIHEKWKVDEVVKLKFEGPPAMNMKRTHETLESRTGGLVIWRSGSSVVLYRGMAYKLDCVKSYTIQAQENAEELESSVALSNNVTRNFRINNGPGLGETSGNESSKYLNQLSGKELRNLTELSQLLDELGPRFRDWSGPEPLPVDADLLPAVVRGYKPPFRVLPFGVRQNLRDNEMTFLRRTARGLPPHFALGRNRELEGLAAAMVKLWEKSAIAKIAIKRGVLNTRNDRMAEELKVLTGGTLVSRNKEYIVFYRGNDFLTTNVTQALMETEKRSGSQHDEEEKAREKALVLLNSNIKTAKGPLVAGTLSETQAATSRWANRPSNEELEKMMREAAVARHASLVKFLENKLAIAKGKITKAERALLKVQENLKPNELPTDLETITDEERFLFRKVGLSMKPYLELGRRGIFDGVIENMHLHWRFRELVKIIVERKSFPLVKHIAISLEAESGGVLVSVDKTTKGYAIIVYRGKNYDRPSICRPKNLLTRRQALARAIELQRREALKRHVSELQGKIADLKSELEHMKTIKEIDEETLSSRVDYASDDDQDLQEDEGEEQYLETYHIRGEDC</sequence>
<keyword evidence="15" id="KW-1185">Reference proteome</keyword>
<dbReference type="SUPFAM" id="SSF75471">
    <property type="entry name" value="YhbY-like"/>
    <property type="match status" value="3"/>
</dbReference>
<dbReference type="Proteomes" id="UP001161247">
    <property type="component" value="Chromosome 3"/>
</dbReference>
<keyword evidence="9" id="KW-0687">Ribonucleoprotein</keyword>
<evidence type="ECO:0000256" key="9">
    <source>
        <dbReference type="ARBA" id="ARBA00023274"/>
    </source>
</evidence>
<dbReference type="SMART" id="SM01103">
    <property type="entry name" value="CRS1_YhbY"/>
    <property type="match status" value="3"/>
</dbReference>
<dbReference type="InterPro" id="IPR045278">
    <property type="entry name" value="CRS1/CFM2/CFM3"/>
</dbReference>
<reference evidence="14" key="1">
    <citation type="submission" date="2023-03" db="EMBL/GenBank/DDBJ databases">
        <authorList>
            <person name="Julca I."/>
        </authorList>
    </citation>
    <scope>NUCLEOTIDE SEQUENCE</scope>
</reference>
<dbReference type="FunFam" id="3.30.110.60:FF:000003">
    <property type="entry name" value="CRM-domain containing factor CFM3B, chloroplastic"/>
    <property type="match status" value="1"/>
</dbReference>
<feature type="domain" description="CRM" evidence="13">
    <location>
        <begin position="492"/>
        <end position="589"/>
    </location>
</feature>
<dbReference type="GO" id="GO:0009507">
    <property type="term" value="C:chloroplast"/>
    <property type="evidence" value="ECO:0007669"/>
    <property type="project" value="UniProtKB-SubCell"/>
</dbReference>
<dbReference type="PANTHER" id="PTHR31846">
    <property type="entry name" value="CRS1 / YHBY (CRM) DOMAIN-CONTAINING PROTEIN"/>
    <property type="match status" value="1"/>
</dbReference>